<evidence type="ECO:0000313" key="1">
    <source>
        <dbReference type="EMBL" id="GAH87075.1"/>
    </source>
</evidence>
<dbReference type="Pfam" id="PF02126">
    <property type="entry name" value="PTE"/>
    <property type="match status" value="1"/>
</dbReference>
<organism evidence="1">
    <name type="scientific">marine sediment metagenome</name>
    <dbReference type="NCBI Taxonomy" id="412755"/>
    <lineage>
        <taxon>unclassified sequences</taxon>
        <taxon>metagenomes</taxon>
        <taxon>ecological metagenomes</taxon>
    </lineage>
</organism>
<dbReference type="SUPFAM" id="SSF51556">
    <property type="entry name" value="Metallo-dependent hydrolases"/>
    <property type="match status" value="1"/>
</dbReference>
<protein>
    <recommendedName>
        <fullName evidence="2">Esterase</fullName>
    </recommendedName>
</protein>
<proteinExistence type="predicted"/>
<evidence type="ECO:0008006" key="2">
    <source>
        <dbReference type="Google" id="ProtNLM"/>
    </source>
</evidence>
<name>X1K077_9ZZZZ</name>
<reference evidence="1" key="1">
    <citation type="journal article" date="2014" name="Front. Microbiol.">
        <title>High frequency of phylogenetically diverse reductive dehalogenase-homologous genes in deep subseafloor sedimentary metagenomes.</title>
        <authorList>
            <person name="Kawai M."/>
            <person name="Futagami T."/>
            <person name="Toyoda A."/>
            <person name="Takaki Y."/>
            <person name="Nishi S."/>
            <person name="Hori S."/>
            <person name="Arai W."/>
            <person name="Tsubouchi T."/>
            <person name="Morono Y."/>
            <person name="Uchiyama I."/>
            <person name="Ito T."/>
            <person name="Fujiyama A."/>
            <person name="Inagaki F."/>
            <person name="Takami H."/>
        </authorList>
    </citation>
    <scope>NUCLEOTIDE SEQUENCE</scope>
    <source>
        <strain evidence="1">Expedition CK06-06</strain>
    </source>
</reference>
<dbReference type="InterPro" id="IPR001559">
    <property type="entry name" value="Phosphotriesterase"/>
</dbReference>
<dbReference type="EMBL" id="BARU01042641">
    <property type="protein sequence ID" value="GAH87075.1"/>
    <property type="molecule type" value="Genomic_DNA"/>
</dbReference>
<dbReference type="AlphaFoldDB" id="X1K077"/>
<dbReference type="PROSITE" id="PS51347">
    <property type="entry name" value="PHOSPHOTRIESTERASE_2"/>
    <property type="match status" value="1"/>
</dbReference>
<feature type="non-terminal residue" evidence="1">
    <location>
        <position position="101"/>
    </location>
</feature>
<sequence length="101" mass="10794">MPQLITTLGPRSANELAMILPHEHVFVDLRTGDQPGYAQAQAADVVALMAPEIAKAQAVGVTAIVECSTVGVGRRADIDRAVSEATRFPLVVPTGIYREPW</sequence>
<dbReference type="InterPro" id="IPR032466">
    <property type="entry name" value="Metal_Hydrolase"/>
</dbReference>
<dbReference type="GO" id="GO:0008270">
    <property type="term" value="F:zinc ion binding"/>
    <property type="evidence" value="ECO:0007669"/>
    <property type="project" value="InterPro"/>
</dbReference>
<gene>
    <name evidence="1" type="ORF">S03H2_65484</name>
</gene>
<dbReference type="Gene3D" id="3.20.20.140">
    <property type="entry name" value="Metal-dependent hydrolases"/>
    <property type="match status" value="1"/>
</dbReference>
<comment type="caution">
    <text evidence="1">The sequence shown here is derived from an EMBL/GenBank/DDBJ whole genome shotgun (WGS) entry which is preliminary data.</text>
</comment>
<accession>X1K077</accession>